<sequence>MIPRDKNPESWANELGDRINGCEICQYHEAMNSYMSLGEFLEENYVPAELCEDTTHFLSCSCGNKLDLCTLIVIDSPEIQVDEYAGERFGYWAAENNQRINEFVNVLKHSPEIATKHDVGKEIFKQLELFPTCEVSGHWWRAQSIPECDCPPIVKRLSPRTEPSQSNGRFNSPGQPTFYLASNRESAVAEAEKYQKLGEEIWVLQFDLTKIDTIVDLVAPSLRTDSFRKSWIPDLFAGLLWCDGLVQQNKKGNPEPYLLTQFIAKTAISHGIKGVKVNSQLHSGINLILFGWDLNNMQPIGQPEYFKGL</sequence>
<accession>A0A517RNI3</accession>
<protein>
    <submittedName>
        <fullName evidence="2">RES domain protein</fullName>
    </submittedName>
</protein>
<keyword evidence="3" id="KW-1185">Reference proteome</keyword>
<evidence type="ECO:0000259" key="1">
    <source>
        <dbReference type="Pfam" id="PF08808"/>
    </source>
</evidence>
<dbReference type="RefSeq" id="WP_145222018.1">
    <property type="nucleotide sequence ID" value="NZ_CP036269.1"/>
</dbReference>
<organism evidence="2 3">
    <name type="scientific">Gimesia alba</name>
    <dbReference type="NCBI Taxonomy" id="2527973"/>
    <lineage>
        <taxon>Bacteria</taxon>
        <taxon>Pseudomonadati</taxon>
        <taxon>Planctomycetota</taxon>
        <taxon>Planctomycetia</taxon>
        <taxon>Planctomycetales</taxon>
        <taxon>Planctomycetaceae</taxon>
        <taxon>Gimesia</taxon>
    </lineage>
</organism>
<dbReference type="KEGG" id="gaz:Pan241w_55530"/>
<name>A0A517RNI3_9PLAN</name>
<gene>
    <name evidence="2" type="ORF">Pan241w_55530</name>
</gene>
<feature type="domain" description="RES" evidence="1">
    <location>
        <begin position="157"/>
        <end position="294"/>
    </location>
</feature>
<dbReference type="AlphaFoldDB" id="A0A517RNI3"/>
<dbReference type="OrthoDB" id="648213at2"/>
<dbReference type="EMBL" id="CP036269">
    <property type="protein sequence ID" value="QDT45433.1"/>
    <property type="molecule type" value="Genomic_DNA"/>
</dbReference>
<dbReference type="Pfam" id="PF08808">
    <property type="entry name" value="RES"/>
    <property type="match status" value="1"/>
</dbReference>
<dbReference type="InterPro" id="IPR014914">
    <property type="entry name" value="RES_dom"/>
</dbReference>
<proteinExistence type="predicted"/>
<reference evidence="2 3" key="1">
    <citation type="submission" date="2019-02" db="EMBL/GenBank/DDBJ databases">
        <title>Deep-cultivation of Planctomycetes and their phenomic and genomic characterization uncovers novel biology.</title>
        <authorList>
            <person name="Wiegand S."/>
            <person name="Jogler M."/>
            <person name="Boedeker C."/>
            <person name="Pinto D."/>
            <person name="Vollmers J."/>
            <person name="Rivas-Marin E."/>
            <person name="Kohn T."/>
            <person name="Peeters S.H."/>
            <person name="Heuer A."/>
            <person name="Rast P."/>
            <person name="Oberbeckmann S."/>
            <person name="Bunk B."/>
            <person name="Jeske O."/>
            <person name="Meyerdierks A."/>
            <person name="Storesund J.E."/>
            <person name="Kallscheuer N."/>
            <person name="Luecker S."/>
            <person name="Lage O.M."/>
            <person name="Pohl T."/>
            <person name="Merkel B.J."/>
            <person name="Hornburger P."/>
            <person name="Mueller R.-W."/>
            <person name="Bruemmer F."/>
            <person name="Labrenz M."/>
            <person name="Spormann A.M."/>
            <person name="Op den Camp H."/>
            <person name="Overmann J."/>
            <person name="Amann R."/>
            <person name="Jetten M.S.M."/>
            <person name="Mascher T."/>
            <person name="Medema M.H."/>
            <person name="Devos D.P."/>
            <person name="Kaster A.-K."/>
            <person name="Ovreas L."/>
            <person name="Rohde M."/>
            <person name="Galperin M.Y."/>
            <person name="Jogler C."/>
        </authorList>
    </citation>
    <scope>NUCLEOTIDE SEQUENCE [LARGE SCALE GENOMIC DNA]</scope>
    <source>
        <strain evidence="2 3">Pan241w</strain>
    </source>
</reference>
<evidence type="ECO:0000313" key="3">
    <source>
        <dbReference type="Proteomes" id="UP000317171"/>
    </source>
</evidence>
<evidence type="ECO:0000313" key="2">
    <source>
        <dbReference type="EMBL" id="QDT45433.1"/>
    </source>
</evidence>
<dbReference type="Proteomes" id="UP000317171">
    <property type="component" value="Chromosome"/>
</dbReference>